<evidence type="ECO:0000313" key="10">
    <source>
        <dbReference type="Proteomes" id="UP000273828"/>
    </source>
</evidence>
<evidence type="ECO:0000256" key="5">
    <source>
        <dbReference type="ARBA" id="ARBA00022970"/>
    </source>
</evidence>
<dbReference type="Pfam" id="PF00005">
    <property type="entry name" value="ABC_tran"/>
    <property type="match status" value="1"/>
</dbReference>
<dbReference type="GO" id="GO:0006865">
    <property type="term" value="P:amino acid transport"/>
    <property type="evidence" value="ECO:0007669"/>
    <property type="project" value="UniProtKB-KW"/>
</dbReference>
<dbReference type="PANTHER" id="PTHR45772">
    <property type="entry name" value="CONSERVED COMPONENT OF ABC TRANSPORTER FOR NATURAL AMINO ACIDS-RELATED"/>
    <property type="match status" value="1"/>
</dbReference>
<keyword evidence="4 9" id="KW-0067">ATP-binding</keyword>
<feature type="domain" description="ABC transporter" evidence="8">
    <location>
        <begin position="4"/>
        <end position="249"/>
    </location>
</feature>
<dbReference type="CDD" id="cd03219">
    <property type="entry name" value="ABC_Mj1267_LivG_branched"/>
    <property type="match status" value="1"/>
</dbReference>
<sequence>MTLLKTRNLTKDFGGLTAVEEVDIDVQQEELISVIGPNGAGKSTLINLITGMLAPTDGDIVYDGTSITGLDPHEITQLGVGRSFQTASIFPELSVRDNVDIASFASRHGEFSVNFFRRQERYDGVSQRTMDALEAVDLVEEVDTVANSLPYGDKRRLEVAIGLATDPDLIFMDEPTAGMSPAETNMTTDLIEDMRTDWGITVVLVEHDMDIVFEVSDRIFVMNRGSLIASGSPDDIRGNPDVQAAYLGGDVA</sequence>
<dbReference type="SMART" id="SM00382">
    <property type="entry name" value="AAA"/>
    <property type="match status" value="1"/>
</dbReference>
<dbReference type="OrthoDB" id="44250at2157"/>
<keyword evidence="5" id="KW-0029">Amino-acid transport</keyword>
<evidence type="ECO:0000313" key="9">
    <source>
        <dbReference type="EMBL" id="RQG87826.1"/>
    </source>
</evidence>
<proteinExistence type="inferred from homology"/>
<accession>A0A3N6LIQ8</accession>
<dbReference type="Proteomes" id="UP000273828">
    <property type="component" value="Unassembled WGS sequence"/>
</dbReference>
<evidence type="ECO:0000256" key="2">
    <source>
        <dbReference type="ARBA" id="ARBA00022448"/>
    </source>
</evidence>
<evidence type="ECO:0000256" key="7">
    <source>
        <dbReference type="ARBA" id="ARBA00072811"/>
    </source>
</evidence>
<dbReference type="RefSeq" id="WP_124179027.1">
    <property type="nucleotide sequence ID" value="NZ_REFY01000005.1"/>
</dbReference>
<gene>
    <name evidence="9" type="ORF">EA462_13230</name>
</gene>
<dbReference type="Pfam" id="PF12399">
    <property type="entry name" value="BCA_ABC_TP_C"/>
    <property type="match status" value="1"/>
</dbReference>
<organism evidence="9 10">
    <name type="scientific">Natrarchaeobius halalkaliphilus</name>
    <dbReference type="NCBI Taxonomy" id="1679091"/>
    <lineage>
        <taxon>Archaea</taxon>
        <taxon>Methanobacteriati</taxon>
        <taxon>Methanobacteriota</taxon>
        <taxon>Stenosarchaea group</taxon>
        <taxon>Halobacteria</taxon>
        <taxon>Halobacteriales</taxon>
        <taxon>Natrialbaceae</taxon>
        <taxon>Natrarchaeobius</taxon>
    </lineage>
</organism>
<dbReference type="InterPro" id="IPR051120">
    <property type="entry name" value="ABC_AA/LPS_Transport"/>
</dbReference>
<dbReference type="InterPro" id="IPR003593">
    <property type="entry name" value="AAA+_ATPase"/>
</dbReference>
<dbReference type="PANTHER" id="PTHR45772:SF9">
    <property type="entry name" value="CONSERVED COMPONENT OF ABC TRANSPORTER FOR NATURAL AMINO ACIDS"/>
    <property type="match status" value="1"/>
</dbReference>
<dbReference type="GO" id="GO:0016887">
    <property type="term" value="F:ATP hydrolysis activity"/>
    <property type="evidence" value="ECO:0007669"/>
    <property type="project" value="InterPro"/>
</dbReference>
<evidence type="ECO:0000259" key="8">
    <source>
        <dbReference type="PROSITE" id="PS50893"/>
    </source>
</evidence>
<dbReference type="InterPro" id="IPR027417">
    <property type="entry name" value="P-loop_NTPase"/>
</dbReference>
<dbReference type="FunFam" id="3.40.50.300:FF:000421">
    <property type="entry name" value="Branched-chain amino acid ABC transporter ATP-binding protein"/>
    <property type="match status" value="1"/>
</dbReference>
<keyword evidence="3" id="KW-0547">Nucleotide-binding</keyword>
<dbReference type="InterPro" id="IPR032823">
    <property type="entry name" value="BCA_ABC_TP_C"/>
</dbReference>
<dbReference type="AlphaFoldDB" id="A0A3N6LIQ8"/>
<keyword evidence="2" id="KW-0813">Transport</keyword>
<comment type="function">
    <text evidence="6">Probable component of a branched-chain amino-acid transport system.</text>
</comment>
<protein>
    <recommendedName>
        <fullName evidence="7">Probable branched-chain amino acid transport ATP-binding protein LivG</fullName>
    </recommendedName>
</protein>
<dbReference type="GO" id="GO:0005524">
    <property type="term" value="F:ATP binding"/>
    <property type="evidence" value="ECO:0007669"/>
    <property type="project" value="UniProtKB-KW"/>
</dbReference>
<dbReference type="Gene3D" id="3.40.50.300">
    <property type="entry name" value="P-loop containing nucleotide triphosphate hydrolases"/>
    <property type="match status" value="1"/>
</dbReference>
<evidence type="ECO:0000256" key="3">
    <source>
        <dbReference type="ARBA" id="ARBA00022741"/>
    </source>
</evidence>
<dbReference type="PROSITE" id="PS50893">
    <property type="entry name" value="ABC_TRANSPORTER_2"/>
    <property type="match status" value="1"/>
</dbReference>
<dbReference type="GO" id="GO:0005886">
    <property type="term" value="C:plasma membrane"/>
    <property type="evidence" value="ECO:0007669"/>
    <property type="project" value="TreeGrafter"/>
</dbReference>
<evidence type="ECO:0000256" key="1">
    <source>
        <dbReference type="ARBA" id="ARBA00005417"/>
    </source>
</evidence>
<dbReference type="EMBL" id="REFY01000005">
    <property type="protein sequence ID" value="RQG87826.1"/>
    <property type="molecule type" value="Genomic_DNA"/>
</dbReference>
<evidence type="ECO:0000256" key="6">
    <source>
        <dbReference type="ARBA" id="ARBA00056071"/>
    </source>
</evidence>
<keyword evidence="10" id="KW-1185">Reference proteome</keyword>
<comment type="caution">
    <text evidence="9">The sequence shown here is derived from an EMBL/GenBank/DDBJ whole genome shotgun (WGS) entry which is preliminary data.</text>
</comment>
<evidence type="ECO:0000256" key="4">
    <source>
        <dbReference type="ARBA" id="ARBA00022840"/>
    </source>
</evidence>
<name>A0A3N6LIQ8_9EURY</name>
<dbReference type="SUPFAM" id="SSF52540">
    <property type="entry name" value="P-loop containing nucleoside triphosphate hydrolases"/>
    <property type="match status" value="1"/>
</dbReference>
<dbReference type="InterPro" id="IPR003439">
    <property type="entry name" value="ABC_transporter-like_ATP-bd"/>
</dbReference>
<comment type="similarity">
    <text evidence="1">Belongs to the ABC transporter superfamily.</text>
</comment>
<reference evidence="9 10" key="1">
    <citation type="submission" date="2018-10" db="EMBL/GenBank/DDBJ databases">
        <title>Natrarchaeobius chitinivorans gen. nov., sp. nov., and Natrarchaeobius haloalkaliphilus sp. nov., alkaliphilic, chitin-utilizing haloarchaea from hypersaline alkaline lakes.</title>
        <authorList>
            <person name="Sorokin D.Y."/>
            <person name="Elcheninov A.G."/>
            <person name="Kostrikina N.A."/>
            <person name="Bale N.J."/>
            <person name="Sinninghe Damste J.S."/>
            <person name="Khijniak T.V."/>
            <person name="Kublanov I.V."/>
            <person name="Toshchakov S.V."/>
        </authorList>
    </citation>
    <scope>NUCLEOTIDE SEQUENCE [LARGE SCALE GENOMIC DNA]</scope>
    <source>
        <strain evidence="9 10">AArcht-Sl</strain>
    </source>
</reference>